<name>A0AA48HID3_9ALTE</name>
<organism evidence="1 2">
    <name type="scientific">Planctobacterium marinum</name>
    <dbReference type="NCBI Taxonomy" id="1631968"/>
    <lineage>
        <taxon>Bacteria</taxon>
        <taxon>Pseudomonadati</taxon>
        <taxon>Pseudomonadota</taxon>
        <taxon>Gammaproteobacteria</taxon>
        <taxon>Alteromonadales</taxon>
        <taxon>Alteromonadaceae</taxon>
        <taxon>Planctobacterium</taxon>
    </lineage>
</organism>
<dbReference type="EMBL" id="AP027272">
    <property type="protein sequence ID" value="BDX07463.1"/>
    <property type="molecule type" value="Genomic_DNA"/>
</dbReference>
<dbReference type="AlphaFoldDB" id="A0AA48HID3"/>
<dbReference type="Proteomes" id="UP001333710">
    <property type="component" value="Chromosome"/>
</dbReference>
<keyword evidence="2" id="KW-1185">Reference proteome</keyword>
<accession>A0AA48HID3</accession>
<proteinExistence type="predicted"/>
<dbReference type="KEGG" id="pmaw:MACH26_29840"/>
<evidence type="ECO:0000313" key="2">
    <source>
        <dbReference type="Proteomes" id="UP001333710"/>
    </source>
</evidence>
<evidence type="ECO:0000313" key="1">
    <source>
        <dbReference type="EMBL" id="BDX07463.1"/>
    </source>
</evidence>
<protein>
    <submittedName>
        <fullName evidence="1">Uncharacterized protein</fullName>
    </submittedName>
</protein>
<gene>
    <name evidence="1" type="ORF">MACH26_29840</name>
</gene>
<reference evidence="1" key="1">
    <citation type="submission" date="2023-01" db="EMBL/GenBank/DDBJ databases">
        <title>Complete genome sequence of Planctobacterium marinum strain Dej080120_11.</title>
        <authorList>
            <person name="Ueki S."/>
            <person name="Maruyama F."/>
        </authorList>
    </citation>
    <scope>NUCLEOTIDE SEQUENCE</scope>
    <source>
        <strain evidence="1">Dej080120_11</strain>
    </source>
</reference>
<dbReference type="RefSeq" id="WP_338293482.1">
    <property type="nucleotide sequence ID" value="NZ_AP027272.1"/>
</dbReference>
<sequence length="286" mass="32195">MFAWLWNLWGHKEASEPTVQRASIYKPLPKYYMFNETGNIMLCTSEKNISGFDEDIKNSFIDVTVFFSALSKALHTTNNPITKKSYSLYNYKAVKDILSSSGMFFEVNVEEGVFSSEKAGESLGKEFLQHALNRHFGDVHLPFSRAMFNGMRYQQNLGKKANVSADSDDALSFRGGSIFFICEILMGIPQTTAVLLSIEPVSAKSEDAIKKGKSETVSMFDLGASQESELTAHGIKRRWTFKKRSYLFTPPKFLANNSAYLTRGDCTELDELVDKFRESLPQKGVS</sequence>